<dbReference type="EMBL" id="KK198753">
    <property type="protein sequence ID" value="KCW89612.1"/>
    <property type="molecule type" value="Genomic_DNA"/>
</dbReference>
<sequence>MYTYYHKKKNLSNVTIAYPILYKFLTIGPNGKQQSHYTLQSGWIEYVPSIMSCCPVNCAYLSSYHLSRDKK</sequence>
<dbReference type="AlphaFoldDB" id="A0A059DGB0"/>
<gene>
    <name evidence="1" type="ORF">EUGRSUZ_A01895</name>
</gene>
<accession>A0A059DGB0</accession>
<organism evidence="1">
    <name type="scientific">Eucalyptus grandis</name>
    <name type="common">Flooded gum</name>
    <dbReference type="NCBI Taxonomy" id="71139"/>
    <lineage>
        <taxon>Eukaryota</taxon>
        <taxon>Viridiplantae</taxon>
        <taxon>Streptophyta</taxon>
        <taxon>Embryophyta</taxon>
        <taxon>Tracheophyta</taxon>
        <taxon>Spermatophyta</taxon>
        <taxon>Magnoliopsida</taxon>
        <taxon>eudicotyledons</taxon>
        <taxon>Gunneridae</taxon>
        <taxon>Pentapetalae</taxon>
        <taxon>rosids</taxon>
        <taxon>malvids</taxon>
        <taxon>Myrtales</taxon>
        <taxon>Myrtaceae</taxon>
        <taxon>Myrtoideae</taxon>
        <taxon>Eucalypteae</taxon>
        <taxon>Eucalyptus</taxon>
    </lineage>
</organism>
<dbReference type="Gramene" id="KCW89612">
    <property type="protein sequence ID" value="KCW89612"/>
    <property type="gene ID" value="EUGRSUZ_A01895"/>
</dbReference>
<reference evidence="1" key="1">
    <citation type="submission" date="2013-07" db="EMBL/GenBank/DDBJ databases">
        <title>The genome of Eucalyptus grandis.</title>
        <authorList>
            <person name="Schmutz J."/>
            <person name="Hayes R."/>
            <person name="Myburg A."/>
            <person name="Tuskan G."/>
            <person name="Grattapaglia D."/>
            <person name="Rokhsar D.S."/>
        </authorList>
    </citation>
    <scope>NUCLEOTIDE SEQUENCE</scope>
    <source>
        <tissue evidence="1">Leaf extractions</tissue>
    </source>
</reference>
<proteinExistence type="predicted"/>
<dbReference type="InParanoid" id="A0A059DGB0"/>
<protein>
    <submittedName>
        <fullName evidence="1">Uncharacterized protein</fullName>
    </submittedName>
</protein>
<evidence type="ECO:0000313" key="1">
    <source>
        <dbReference type="EMBL" id="KCW89612.1"/>
    </source>
</evidence>
<name>A0A059DGB0_EUCGR</name>